<name>A0ABT0GKM7_9GAMM</name>
<reference evidence="1" key="1">
    <citation type="submission" date="2022-04" db="EMBL/GenBank/DDBJ databases">
        <title>Lysobacter sp. CAU 1642 isolated from sea sand.</title>
        <authorList>
            <person name="Kim W."/>
        </authorList>
    </citation>
    <scope>NUCLEOTIDE SEQUENCE</scope>
    <source>
        <strain evidence="1">CAU 1642</strain>
    </source>
</reference>
<keyword evidence="2" id="KW-1185">Reference proteome</keyword>
<organism evidence="1 2">
    <name type="scientific">Pseudomarimonas salicorniae</name>
    <dbReference type="NCBI Taxonomy" id="2933270"/>
    <lineage>
        <taxon>Bacteria</taxon>
        <taxon>Pseudomonadati</taxon>
        <taxon>Pseudomonadota</taxon>
        <taxon>Gammaproteobacteria</taxon>
        <taxon>Lysobacterales</taxon>
        <taxon>Lysobacteraceae</taxon>
        <taxon>Pseudomarimonas</taxon>
    </lineage>
</organism>
<comment type="caution">
    <text evidence="1">The sequence shown here is derived from an EMBL/GenBank/DDBJ whole genome shotgun (WGS) entry which is preliminary data.</text>
</comment>
<dbReference type="InterPro" id="IPR025500">
    <property type="entry name" value="DUF4390"/>
</dbReference>
<dbReference type="Proteomes" id="UP001431449">
    <property type="component" value="Unassembled WGS sequence"/>
</dbReference>
<accession>A0ABT0GKM7</accession>
<sequence>MPRWASRASAAAVLLGLVGCAGETPDRARIASATLRDTGAGWVLEVEQQLRFSPTMLEALSNGIPLRLAYTLDCAPWRGGHAIELRYAPLQRAYTVQPSGQEARRFGRRSAMLSALDRVRLPLPEALPADCPGGVRVVLDLTGLPTPLRFPALLRPEDWRMVSPKASWQAAAR</sequence>
<dbReference type="RefSeq" id="WP_248210824.1">
    <property type="nucleotide sequence ID" value="NZ_JALNMH010000013.1"/>
</dbReference>
<dbReference type="PROSITE" id="PS51257">
    <property type="entry name" value="PROKAR_LIPOPROTEIN"/>
    <property type="match status" value="1"/>
</dbReference>
<dbReference type="EMBL" id="JALNMH010000013">
    <property type="protein sequence ID" value="MCK7595075.1"/>
    <property type="molecule type" value="Genomic_DNA"/>
</dbReference>
<evidence type="ECO:0000313" key="2">
    <source>
        <dbReference type="Proteomes" id="UP001431449"/>
    </source>
</evidence>
<dbReference type="Pfam" id="PF14334">
    <property type="entry name" value="DUF4390"/>
    <property type="match status" value="1"/>
</dbReference>
<gene>
    <name evidence="1" type="ORF">M0G41_15500</name>
</gene>
<protein>
    <submittedName>
        <fullName evidence="1">DUF4390 domain-containing protein</fullName>
    </submittedName>
</protein>
<proteinExistence type="predicted"/>
<evidence type="ECO:0000313" key="1">
    <source>
        <dbReference type="EMBL" id="MCK7595075.1"/>
    </source>
</evidence>